<sequence length="197" mass="21468">MQVTISASITESLKKSEIVPDVLDDFAASTLISISYAPDVEAVLGNTLEVAATQHYPKITLALDGAAEPDTKYTIVMTDPDAPTRGDKKWSEYCHFVVSNLSFPPSASSPSGSEHVISQSDGTTLMEYFPPGPPPKTGKHRYVWIVYKQNNPSTPSAPKDRPCWGTGIPGYGVRDWAKENNLTPTGVNFFYAQNVEQ</sequence>
<dbReference type="Gene3D" id="3.90.280.10">
    <property type="entry name" value="PEBP-like"/>
    <property type="match status" value="1"/>
</dbReference>
<dbReference type="CDD" id="cd00866">
    <property type="entry name" value="PEBP_euk"/>
    <property type="match status" value="1"/>
</dbReference>
<evidence type="ECO:0000313" key="1">
    <source>
        <dbReference type="EMBL" id="ODV91505.1"/>
    </source>
</evidence>
<dbReference type="InterPro" id="IPR035810">
    <property type="entry name" value="PEBP_euk"/>
</dbReference>
<evidence type="ECO:0008006" key="3">
    <source>
        <dbReference type="Google" id="ProtNLM"/>
    </source>
</evidence>
<dbReference type="Proteomes" id="UP000095023">
    <property type="component" value="Unassembled WGS sequence"/>
</dbReference>
<dbReference type="GO" id="GO:0030414">
    <property type="term" value="F:peptidase inhibitor activity"/>
    <property type="evidence" value="ECO:0007669"/>
    <property type="project" value="TreeGrafter"/>
</dbReference>
<accession>A0A1E4TIC5</accession>
<dbReference type="PANTHER" id="PTHR11362">
    <property type="entry name" value="PHOSPHATIDYLETHANOLAMINE-BINDING PROTEIN"/>
    <property type="match status" value="1"/>
</dbReference>
<dbReference type="GO" id="GO:0005543">
    <property type="term" value="F:phospholipid binding"/>
    <property type="evidence" value="ECO:0007669"/>
    <property type="project" value="TreeGrafter"/>
</dbReference>
<dbReference type="OrthoDB" id="2506647at2759"/>
<proteinExistence type="predicted"/>
<dbReference type="GO" id="GO:0046578">
    <property type="term" value="P:regulation of Ras protein signal transduction"/>
    <property type="evidence" value="ECO:0007669"/>
    <property type="project" value="TreeGrafter"/>
</dbReference>
<gene>
    <name evidence="1" type="ORF">CANCADRAFT_42152</name>
</gene>
<dbReference type="EMBL" id="KV453841">
    <property type="protein sequence ID" value="ODV91505.1"/>
    <property type="molecule type" value="Genomic_DNA"/>
</dbReference>
<dbReference type="SUPFAM" id="SSF49777">
    <property type="entry name" value="PEBP-like"/>
    <property type="match status" value="1"/>
</dbReference>
<dbReference type="GO" id="GO:0030162">
    <property type="term" value="P:regulation of proteolysis"/>
    <property type="evidence" value="ECO:0007669"/>
    <property type="project" value="TreeGrafter"/>
</dbReference>
<dbReference type="AlphaFoldDB" id="A0A1E4TIC5"/>
<protein>
    <recommendedName>
        <fullName evidence="3">Phosphatidylethanolamine-binding protein</fullName>
    </recommendedName>
</protein>
<organism evidence="1 2">
    <name type="scientific">Tortispora caseinolytica NRRL Y-17796</name>
    <dbReference type="NCBI Taxonomy" id="767744"/>
    <lineage>
        <taxon>Eukaryota</taxon>
        <taxon>Fungi</taxon>
        <taxon>Dikarya</taxon>
        <taxon>Ascomycota</taxon>
        <taxon>Saccharomycotina</taxon>
        <taxon>Trigonopsidomycetes</taxon>
        <taxon>Trigonopsidales</taxon>
        <taxon>Trigonopsidaceae</taxon>
        <taxon>Tortispora</taxon>
    </lineage>
</organism>
<evidence type="ECO:0000313" key="2">
    <source>
        <dbReference type="Proteomes" id="UP000095023"/>
    </source>
</evidence>
<keyword evidence="2" id="KW-1185">Reference proteome</keyword>
<reference evidence="2" key="1">
    <citation type="submission" date="2016-02" db="EMBL/GenBank/DDBJ databases">
        <title>Comparative genomics of biotechnologically important yeasts.</title>
        <authorList>
            <consortium name="DOE Joint Genome Institute"/>
            <person name="Riley R."/>
            <person name="Haridas S."/>
            <person name="Wolfe K.H."/>
            <person name="Lopes M.R."/>
            <person name="Hittinger C.T."/>
            <person name="Goker M."/>
            <person name="Salamov A."/>
            <person name="Wisecaver J."/>
            <person name="Long T.M."/>
            <person name="Aerts A.L."/>
            <person name="Barry K."/>
            <person name="Choi C."/>
            <person name="Clum A."/>
            <person name="Coughlan A.Y."/>
            <person name="Deshpande S."/>
            <person name="Douglass A.P."/>
            <person name="Hanson S.J."/>
            <person name="Klenk H.-P."/>
            <person name="Labutti K."/>
            <person name="Lapidus A."/>
            <person name="Lindquist E."/>
            <person name="Lipzen A."/>
            <person name="Meier-Kolthoff J.P."/>
            <person name="Ohm R.A."/>
            <person name="Otillar R.P."/>
            <person name="Pangilinan J."/>
            <person name="Peng Y."/>
            <person name="Rokas A."/>
            <person name="Rosa C.A."/>
            <person name="Scheuner C."/>
            <person name="Sibirny A.A."/>
            <person name="Slot J.C."/>
            <person name="Stielow J.B."/>
            <person name="Sun H."/>
            <person name="Kurtzman C.P."/>
            <person name="Blackwell M."/>
            <person name="Jeffries T.W."/>
            <person name="Grigoriev I.V."/>
        </authorList>
    </citation>
    <scope>NUCLEOTIDE SEQUENCE [LARGE SCALE GENOMIC DNA]</scope>
    <source>
        <strain evidence="2">NRRL Y-17796</strain>
    </source>
</reference>
<dbReference type="PANTHER" id="PTHR11362:SF148">
    <property type="entry name" value="CARBOXYPEPTIDASE Y INHIBITOR"/>
    <property type="match status" value="1"/>
</dbReference>
<name>A0A1E4TIC5_9ASCO</name>
<dbReference type="InterPro" id="IPR036610">
    <property type="entry name" value="PEBP-like_sf"/>
</dbReference>
<dbReference type="InterPro" id="IPR008914">
    <property type="entry name" value="PEBP"/>
</dbReference>
<dbReference type="Pfam" id="PF01161">
    <property type="entry name" value="PBP"/>
    <property type="match status" value="1"/>
</dbReference>